<feature type="region of interest" description="Disordered" evidence="1">
    <location>
        <begin position="102"/>
        <end position="262"/>
    </location>
</feature>
<feature type="compositionally biased region" description="Low complexity" evidence="1">
    <location>
        <begin position="238"/>
        <end position="249"/>
    </location>
</feature>
<dbReference type="EMBL" id="JAUKUD010000006">
    <property type="protein sequence ID" value="KAK0740088.1"/>
    <property type="molecule type" value="Genomic_DNA"/>
</dbReference>
<feature type="compositionally biased region" description="Basic and acidic residues" evidence="1">
    <location>
        <begin position="123"/>
        <end position="143"/>
    </location>
</feature>
<name>A0AA40EIV3_9PEZI</name>
<evidence type="ECO:0000313" key="2">
    <source>
        <dbReference type="EMBL" id="KAK0740088.1"/>
    </source>
</evidence>
<sequence length="262" mass="28853">MHTNQQREYDEATAYQNTKTKYKYRNRPWLGPLSRALSYKVLELINHEYKYALAALPTKAHQPTREVTDLPPYDDYSCTVGLQFGIPCRHKIYRLLVGNKTREEAPSRPRAGRLLSSSAPRRPTPEPREDPQGPREESPREESPQEGEAAVEAPAPAPKRRGRPPKNKETAPEQGPQAPPPQPKKRGRPPKNKETAAMAAPEPKPKRQRKTPGEAPPTAVGSVGIASQGVVGTKAAVGTTGQTTRSGRQVKLTEKAVGARKV</sequence>
<evidence type="ECO:0000256" key="1">
    <source>
        <dbReference type="SAM" id="MobiDB-lite"/>
    </source>
</evidence>
<proteinExistence type="predicted"/>
<protein>
    <submittedName>
        <fullName evidence="2">Uncharacterized protein</fullName>
    </submittedName>
</protein>
<dbReference type="Proteomes" id="UP001172155">
    <property type="component" value="Unassembled WGS sequence"/>
</dbReference>
<gene>
    <name evidence="2" type="ORF">B0T18DRAFT_332286</name>
</gene>
<keyword evidence="3" id="KW-1185">Reference proteome</keyword>
<dbReference type="AlphaFoldDB" id="A0AA40EIV3"/>
<comment type="caution">
    <text evidence="2">The sequence shown here is derived from an EMBL/GenBank/DDBJ whole genome shotgun (WGS) entry which is preliminary data.</text>
</comment>
<organism evidence="2 3">
    <name type="scientific">Schizothecium vesticola</name>
    <dbReference type="NCBI Taxonomy" id="314040"/>
    <lineage>
        <taxon>Eukaryota</taxon>
        <taxon>Fungi</taxon>
        <taxon>Dikarya</taxon>
        <taxon>Ascomycota</taxon>
        <taxon>Pezizomycotina</taxon>
        <taxon>Sordariomycetes</taxon>
        <taxon>Sordariomycetidae</taxon>
        <taxon>Sordariales</taxon>
        <taxon>Schizotheciaceae</taxon>
        <taxon>Schizothecium</taxon>
    </lineage>
</organism>
<dbReference type="SMART" id="SM00384">
    <property type="entry name" value="AT_hook"/>
    <property type="match status" value="2"/>
</dbReference>
<reference evidence="2" key="1">
    <citation type="submission" date="2023-06" db="EMBL/GenBank/DDBJ databases">
        <title>Genome-scale phylogeny and comparative genomics of the fungal order Sordariales.</title>
        <authorList>
            <consortium name="Lawrence Berkeley National Laboratory"/>
            <person name="Hensen N."/>
            <person name="Bonometti L."/>
            <person name="Westerberg I."/>
            <person name="Brannstrom I.O."/>
            <person name="Guillou S."/>
            <person name="Cros-Aarteil S."/>
            <person name="Calhoun S."/>
            <person name="Haridas S."/>
            <person name="Kuo A."/>
            <person name="Mondo S."/>
            <person name="Pangilinan J."/>
            <person name="Riley R."/>
            <person name="LaButti K."/>
            <person name="Andreopoulos B."/>
            <person name="Lipzen A."/>
            <person name="Chen C."/>
            <person name="Yanf M."/>
            <person name="Daum C."/>
            <person name="Ng V."/>
            <person name="Clum A."/>
            <person name="Steindorff A."/>
            <person name="Ohm R."/>
            <person name="Martin F."/>
            <person name="Silar P."/>
            <person name="Natvig D."/>
            <person name="Lalanne C."/>
            <person name="Gautier V."/>
            <person name="Ament-velasquez S.L."/>
            <person name="Kruys A."/>
            <person name="Hutchinson M.I."/>
            <person name="Powell A.J."/>
            <person name="Barry K."/>
            <person name="Miller A.N."/>
            <person name="Grigoriev I.V."/>
            <person name="Debuchy R."/>
            <person name="Gladieux P."/>
            <person name="Thoren M.H."/>
            <person name="Johannesson H."/>
        </authorList>
    </citation>
    <scope>NUCLEOTIDE SEQUENCE</scope>
    <source>
        <strain evidence="2">SMH3187-1</strain>
    </source>
</reference>
<dbReference type="InterPro" id="IPR017956">
    <property type="entry name" value="AT_hook_DNA-bd_motif"/>
</dbReference>
<accession>A0AA40EIV3</accession>
<evidence type="ECO:0000313" key="3">
    <source>
        <dbReference type="Proteomes" id="UP001172155"/>
    </source>
</evidence>
<dbReference type="GO" id="GO:0003677">
    <property type="term" value="F:DNA binding"/>
    <property type="evidence" value="ECO:0007669"/>
    <property type="project" value="InterPro"/>
</dbReference>